<dbReference type="GO" id="GO:0009236">
    <property type="term" value="P:cobalamin biosynthetic process"/>
    <property type="evidence" value="ECO:0007669"/>
    <property type="project" value="UniProtKB-UniRule"/>
</dbReference>
<name>A0A2P2CY00_9LEPT</name>
<dbReference type="InterPro" id="IPR004838">
    <property type="entry name" value="NHTrfase_class1_PyrdxlP-BS"/>
</dbReference>
<dbReference type="InterPro" id="IPR015422">
    <property type="entry name" value="PyrdxlP-dep_Trfase_small"/>
</dbReference>
<feature type="domain" description="CobB/CobQ-like glutamine amidotransferase" evidence="7">
    <location>
        <begin position="628"/>
        <end position="813"/>
    </location>
</feature>
<keyword evidence="9" id="KW-1185">Reference proteome</keyword>
<dbReference type="InterPro" id="IPR033949">
    <property type="entry name" value="CobQ_GATase1"/>
</dbReference>
<evidence type="ECO:0000256" key="4">
    <source>
        <dbReference type="HAMAP-Rule" id="MF_00028"/>
    </source>
</evidence>
<dbReference type="OrthoDB" id="9808302at2"/>
<evidence type="ECO:0000259" key="5">
    <source>
        <dbReference type="Pfam" id="PF00155"/>
    </source>
</evidence>
<dbReference type="Pfam" id="PF07685">
    <property type="entry name" value="GATase_3"/>
    <property type="match status" value="1"/>
</dbReference>
<dbReference type="InterPro" id="IPR002586">
    <property type="entry name" value="CobQ/CobB/MinD/ParA_Nub-bd_dom"/>
</dbReference>
<gene>
    <name evidence="4 8" type="primary">cobQ</name>
    <name evidence="8" type="ORF">LPTSP1_02490</name>
</gene>
<dbReference type="SUPFAM" id="SSF52540">
    <property type="entry name" value="P-loop containing nucleoside triphosphate hydrolases"/>
    <property type="match status" value="1"/>
</dbReference>
<dbReference type="InterPro" id="IPR027417">
    <property type="entry name" value="P-loop_NTPase"/>
</dbReference>
<dbReference type="PROSITE" id="PS51273">
    <property type="entry name" value="GATASE_TYPE_1"/>
    <property type="match status" value="1"/>
</dbReference>
<evidence type="ECO:0000256" key="2">
    <source>
        <dbReference type="ARBA" id="ARBA00022573"/>
    </source>
</evidence>
<dbReference type="HAMAP" id="MF_00028">
    <property type="entry name" value="CobQ"/>
    <property type="match status" value="1"/>
</dbReference>
<dbReference type="NCBIfam" id="TIGR00313">
    <property type="entry name" value="cobQ"/>
    <property type="match status" value="1"/>
</dbReference>
<feature type="domain" description="CobQ/CobB/MinD/ParA nucleotide binding" evidence="6">
    <location>
        <begin position="378"/>
        <end position="608"/>
    </location>
</feature>
<dbReference type="AlphaFoldDB" id="A0A2P2CY00"/>
<dbReference type="Pfam" id="PF01656">
    <property type="entry name" value="CbiA"/>
    <property type="match status" value="1"/>
</dbReference>
<dbReference type="EMBL" id="BFAY01000005">
    <property type="protein sequence ID" value="GBF37269.1"/>
    <property type="molecule type" value="Genomic_DNA"/>
</dbReference>
<proteinExistence type="inferred from homology"/>
<dbReference type="Pfam" id="PF00155">
    <property type="entry name" value="Aminotran_1_2"/>
    <property type="match status" value="1"/>
</dbReference>
<comment type="pathway">
    <text evidence="1 4">Cofactor biosynthesis; adenosylcobalamin biosynthesis.</text>
</comment>
<dbReference type="Proteomes" id="UP000245076">
    <property type="component" value="Unassembled WGS sequence"/>
</dbReference>
<keyword evidence="2 4" id="KW-0169">Cobalamin biosynthesis</keyword>
<dbReference type="PROSITE" id="PS00105">
    <property type="entry name" value="AA_TRANSFER_CLASS_1"/>
    <property type="match status" value="1"/>
</dbReference>
<keyword evidence="3 4" id="KW-0315">Glutamine amidotransferase</keyword>
<protein>
    <recommendedName>
        <fullName evidence="4">Cobyric acid synthase</fullName>
    </recommendedName>
</protein>
<dbReference type="InterPro" id="IPR029062">
    <property type="entry name" value="Class_I_gatase-like"/>
</dbReference>
<dbReference type="PROSITE" id="PS51274">
    <property type="entry name" value="GATASE_COBBQ"/>
    <property type="match status" value="1"/>
</dbReference>
<dbReference type="GO" id="GO:0015420">
    <property type="term" value="F:ABC-type vitamin B12 transporter activity"/>
    <property type="evidence" value="ECO:0007669"/>
    <property type="project" value="UniProtKB-UniRule"/>
</dbReference>
<dbReference type="CDD" id="cd05389">
    <property type="entry name" value="CobQ_N"/>
    <property type="match status" value="1"/>
</dbReference>
<dbReference type="PANTHER" id="PTHR21343">
    <property type="entry name" value="DETHIOBIOTIN SYNTHETASE"/>
    <property type="match status" value="1"/>
</dbReference>
<sequence length="866" mass="97806">MKSENIISHGGNLLKMATIAGVNPSGILDFSSNLNPLGFPDWVRPLINSRISDLIHYPDPNYTGARISLEKYWNIPKDEIVFGNGASELIHILPKIKKFDLAVIAQPSYIDYQKSIELTGLQIQEIHLQKESNFELNYEELAEILKKNLGKQILVLLGHPNNPTGKLLDRKKILNISSEYKNSFFVIDESFIDFCPGDFSFRNYRSENLSVLWSLTKILALPGLRIGLLLADPKIASKVSEILPTWSLNSLSAAIIEKFGEDQGFLFKTKEKITEWKNGFKKELEDLGVFQIYNTNANFILLEFLDQKYNSSEFEYLLLKDFKIGIRNCKNFKGLENNYIRIAVKTPEENEKLIQSFHSVFKKDPKPSKIKRAKPALMLQGTASNVGKSILTTAFCRIFTQDGFKVAPFKSQNMALNSFVTYEGAEIGRAQALQAQACKIRADYRMNPILLKPSSEKDSQVILNGKPVEAMDFRDYMKFKLSAFDEVKKSYDSLSEEFDMVILEGAGGVSEVNLKDRDIVNMRMAEYAKSKVLLVGNIDHGGVFGSFVGAMETMSEWERRLVSGFLINRFRGIKSLLDPGIRYLEETTRKSVFGIVPFLNDLRLPEEDSLEFKSGSLSDTSPLGDRIDIVLIDTPRISNHTDLDSLRIEPDVRVRIAHRKEEIGNPDVLILPGSKNVITDLNYLKESGISETILNFHKEGKTEIIGICGGYQMLGESVHDPFQIESNLGSAEGLSLIGVKTVLEKEKLLKQTEGTHLLSGKKVSGYEIHHGNTKESHAKSVFQNISGESLGHQGISDRVWGTYLHGVFDEDEFRRWFLDKIRLKKGMRPLGKIQAKYELETNLDRLADEVRNSVNMSEIYRILGLK</sequence>
<dbReference type="InterPro" id="IPR015421">
    <property type="entry name" value="PyrdxlP-dep_Trfase_major"/>
</dbReference>
<dbReference type="SUPFAM" id="SSF53383">
    <property type="entry name" value="PLP-dependent transferases"/>
    <property type="match status" value="1"/>
</dbReference>
<feature type="active site" description="Nucleophile" evidence="4">
    <location>
        <position position="708"/>
    </location>
</feature>
<dbReference type="NCBIfam" id="NF001989">
    <property type="entry name" value="PRK00784.1"/>
    <property type="match status" value="1"/>
</dbReference>
<feature type="active site" evidence="4">
    <location>
        <position position="805"/>
    </location>
</feature>
<dbReference type="Gene3D" id="3.90.1150.10">
    <property type="entry name" value="Aspartate Aminotransferase, domain 1"/>
    <property type="match status" value="1"/>
</dbReference>
<comment type="caution">
    <text evidence="8">The sequence shown here is derived from an EMBL/GenBank/DDBJ whole genome shotgun (WGS) entry which is preliminary data.</text>
</comment>
<evidence type="ECO:0000259" key="7">
    <source>
        <dbReference type="Pfam" id="PF07685"/>
    </source>
</evidence>
<dbReference type="InterPro" id="IPR004459">
    <property type="entry name" value="CobQ_synth"/>
</dbReference>
<comment type="function">
    <text evidence="4">Catalyzes amidations at positions B, D, E, and G on adenosylcobyrinic A,C-diamide. NH(2) groups are provided by glutamine, and one molecule of ATP is hydrogenolyzed for each amidation.</text>
</comment>
<organism evidence="8 9">
    <name type="scientific">Leptospira johnsonii</name>
    <dbReference type="NCBI Taxonomy" id="1917820"/>
    <lineage>
        <taxon>Bacteria</taxon>
        <taxon>Pseudomonadati</taxon>
        <taxon>Spirochaetota</taxon>
        <taxon>Spirochaetia</taxon>
        <taxon>Leptospirales</taxon>
        <taxon>Leptospiraceae</taxon>
        <taxon>Leptospira</taxon>
    </lineage>
</organism>
<dbReference type="PANTHER" id="PTHR21343:SF1">
    <property type="entry name" value="COBYRIC ACID SYNTHASE"/>
    <property type="match status" value="1"/>
</dbReference>
<evidence type="ECO:0000256" key="1">
    <source>
        <dbReference type="ARBA" id="ARBA00004953"/>
    </source>
</evidence>
<dbReference type="InterPro" id="IPR015424">
    <property type="entry name" value="PyrdxlP-dep_Trfase"/>
</dbReference>
<dbReference type="CDD" id="cd01750">
    <property type="entry name" value="GATase1_CobQ"/>
    <property type="match status" value="1"/>
</dbReference>
<evidence type="ECO:0000313" key="9">
    <source>
        <dbReference type="Proteomes" id="UP000245076"/>
    </source>
</evidence>
<accession>A0A2P2CY00</accession>
<dbReference type="InterPro" id="IPR047045">
    <property type="entry name" value="CobQ_N"/>
</dbReference>
<comment type="similarity">
    <text evidence="4">Belongs to the CobB/CobQ family. CobQ subfamily.</text>
</comment>
<dbReference type="InterPro" id="IPR004839">
    <property type="entry name" value="Aminotransferase_I/II_large"/>
</dbReference>
<evidence type="ECO:0000256" key="3">
    <source>
        <dbReference type="ARBA" id="ARBA00022962"/>
    </source>
</evidence>
<dbReference type="RefSeq" id="WP_108927052.1">
    <property type="nucleotide sequence ID" value="NZ_BFAY01000005.1"/>
</dbReference>
<dbReference type="CDD" id="cd00609">
    <property type="entry name" value="AAT_like"/>
    <property type="match status" value="1"/>
</dbReference>
<dbReference type="SUPFAM" id="SSF52317">
    <property type="entry name" value="Class I glutamine amidotransferase-like"/>
    <property type="match status" value="1"/>
</dbReference>
<evidence type="ECO:0000313" key="8">
    <source>
        <dbReference type="EMBL" id="GBF37269.1"/>
    </source>
</evidence>
<reference evidence="8 9" key="1">
    <citation type="submission" date="2018-02" db="EMBL/GenBank/DDBJ databases">
        <title>Novel Leptospira species isolated from soil and water in Japan.</title>
        <authorList>
            <person name="Nakao R."/>
            <person name="Masuzawa T."/>
        </authorList>
    </citation>
    <scope>NUCLEOTIDE SEQUENCE [LARGE SCALE GENOMIC DNA]</scope>
    <source>
        <strain evidence="8 9">E8</strain>
    </source>
</reference>
<dbReference type="Gene3D" id="3.40.640.10">
    <property type="entry name" value="Type I PLP-dependent aspartate aminotransferase-like (Major domain)"/>
    <property type="match status" value="1"/>
</dbReference>
<feature type="domain" description="Aminotransferase class I/classII large" evidence="5">
    <location>
        <begin position="27"/>
        <end position="356"/>
    </location>
</feature>
<dbReference type="InterPro" id="IPR011698">
    <property type="entry name" value="GATase_3"/>
</dbReference>
<dbReference type="UniPathway" id="UPA00148"/>
<dbReference type="Gene3D" id="3.40.50.300">
    <property type="entry name" value="P-loop containing nucleotide triphosphate hydrolases"/>
    <property type="match status" value="1"/>
</dbReference>
<dbReference type="Gene3D" id="3.40.50.880">
    <property type="match status" value="1"/>
</dbReference>
<dbReference type="GO" id="GO:0030170">
    <property type="term" value="F:pyridoxal phosphate binding"/>
    <property type="evidence" value="ECO:0007669"/>
    <property type="project" value="InterPro"/>
</dbReference>
<dbReference type="GO" id="GO:0003824">
    <property type="term" value="F:catalytic activity"/>
    <property type="evidence" value="ECO:0007669"/>
    <property type="project" value="InterPro"/>
</dbReference>
<evidence type="ECO:0000259" key="6">
    <source>
        <dbReference type="Pfam" id="PF01656"/>
    </source>
</evidence>